<evidence type="ECO:0000256" key="3">
    <source>
        <dbReference type="ARBA" id="ARBA00022729"/>
    </source>
</evidence>
<keyword evidence="2" id="KW-1003">Cell membrane</keyword>
<keyword evidence="4" id="KW-0391">Immunity</keyword>
<keyword evidence="12" id="KW-1185">Reference proteome</keyword>
<reference evidence="11 12" key="1">
    <citation type="submission" date="2021-06" db="EMBL/GenBank/DDBJ databases">
        <authorList>
            <person name="Palmer J.M."/>
        </authorList>
    </citation>
    <scope>NUCLEOTIDE SEQUENCE [LARGE SCALE GENOMIC DNA]</scope>
    <source>
        <strain evidence="11 12">AS_MEX2019</strain>
        <tissue evidence="11">Muscle</tissue>
    </source>
</reference>
<evidence type="ECO:0000256" key="1">
    <source>
        <dbReference type="ARBA" id="ARBA00004236"/>
    </source>
</evidence>
<keyword evidence="5 8" id="KW-0472">Membrane</keyword>
<gene>
    <name evidence="11" type="ORF">AMECASPLE_024194</name>
</gene>
<dbReference type="PANTHER" id="PTHR19433:SF127">
    <property type="entry name" value="NITR9"/>
    <property type="match status" value="1"/>
</dbReference>
<feature type="transmembrane region" description="Helical" evidence="8">
    <location>
        <begin position="131"/>
        <end position="152"/>
    </location>
</feature>
<feature type="transmembrane region" description="Helical" evidence="8">
    <location>
        <begin position="518"/>
        <end position="541"/>
    </location>
</feature>
<keyword evidence="7" id="KW-0325">Glycoprotein</keyword>
<dbReference type="CDD" id="cd00099">
    <property type="entry name" value="IgV"/>
    <property type="match status" value="2"/>
</dbReference>
<dbReference type="SMART" id="SM00406">
    <property type="entry name" value="IGv"/>
    <property type="match status" value="3"/>
</dbReference>
<keyword evidence="6" id="KW-1015">Disulfide bond</keyword>
<dbReference type="InterPro" id="IPR003599">
    <property type="entry name" value="Ig_sub"/>
</dbReference>
<accession>A0ABV0YGB6</accession>
<dbReference type="InterPro" id="IPR007110">
    <property type="entry name" value="Ig-like_dom"/>
</dbReference>
<name>A0ABV0YGB6_9TELE</name>
<proteinExistence type="predicted"/>
<dbReference type="SUPFAM" id="SSF48726">
    <property type="entry name" value="Immunoglobulin"/>
    <property type="match status" value="3"/>
</dbReference>
<comment type="subcellular location">
    <subcellularLocation>
        <location evidence="1">Cell membrane</location>
    </subcellularLocation>
</comment>
<dbReference type="Pfam" id="PF07686">
    <property type="entry name" value="V-set"/>
    <property type="match status" value="2"/>
</dbReference>
<feature type="domain" description="Ig-like" evidence="10">
    <location>
        <begin position="12"/>
        <end position="105"/>
    </location>
</feature>
<evidence type="ECO:0000256" key="8">
    <source>
        <dbReference type="SAM" id="Phobius"/>
    </source>
</evidence>
<dbReference type="PROSITE" id="PS50835">
    <property type="entry name" value="IG_LIKE"/>
    <property type="match status" value="2"/>
</dbReference>
<evidence type="ECO:0000256" key="7">
    <source>
        <dbReference type="ARBA" id="ARBA00023180"/>
    </source>
</evidence>
<evidence type="ECO:0000313" key="11">
    <source>
        <dbReference type="EMBL" id="MEQ2292546.1"/>
    </source>
</evidence>
<evidence type="ECO:0000256" key="5">
    <source>
        <dbReference type="ARBA" id="ARBA00023136"/>
    </source>
</evidence>
<comment type="caution">
    <text evidence="11">The sequence shown here is derived from an EMBL/GenBank/DDBJ whole genome shotgun (WGS) entry which is preliminary data.</text>
</comment>
<evidence type="ECO:0000256" key="6">
    <source>
        <dbReference type="ARBA" id="ARBA00023157"/>
    </source>
</evidence>
<evidence type="ECO:0000256" key="4">
    <source>
        <dbReference type="ARBA" id="ARBA00022859"/>
    </source>
</evidence>
<evidence type="ECO:0000256" key="2">
    <source>
        <dbReference type="ARBA" id="ARBA00022475"/>
    </source>
</evidence>
<feature type="domain" description="Ig-like" evidence="10">
    <location>
        <begin position="291"/>
        <end position="374"/>
    </location>
</feature>
<sequence>MMIIFCAILLFPIGGCTQEYTTKTVPVGEDVTLACTRKFNLSDHHRVHWFKAGSDDSHPNVLYVCGNNGDKCERIPEAPSAQKCIYNFSWSNISSSDAGTYYCAVATCGQILFGKGTKLEIEGPSYFSHSLLTSAFIVLLSTALAVSVAVIVKLNNTIKQLKKDVTEVTADPEITSGQQNQLIKEDDLVYSVPNFTKRKAEQKVKRGAKAAKGQSIYADVRTLGLAPNVSKTGNKGTKSAIVWLHRAVGQITSTSKHKKKSNTIRMIQIWIALIFLHQGHSLISVTTSQLGEPVSFICSFSDLQYSNTRVKWYKQSIGDTLVLITTLVKGTPHPALEKGFSPSRFIANYTTFKSTLTILKTIKEDEAMYHCAVSTWKTDEWSGTFLSLKESNTRKINYTVVQWPTVSDPVEPAESVTLQCSVFSDSQTGSCPSEGRVLWFGVRKDRFLGSIMYTDGNTPYECDRKPETSSDSKSCVYHFLKNISSSDNGIYYCALAMCGEIIFGNGTKVEIKVEGRRWSHGLLLMCTPVAICGLVFVITIIRTKWEFCAKNSLQENAQKQNLKFF</sequence>
<dbReference type="PANTHER" id="PTHR19433">
    <property type="entry name" value="T-CELL RECEPTOR ALPHA CHAIN V REGION-RELATED"/>
    <property type="match status" value="1"/>
</dbReference>
<keyword evidence="8" id="KW-1133">Transmembrane helix</keyword>
<feature type="signal peptide" evidence="9">
    <location>
        <begin position="1"/>
        <end position="18"/>
    </location>
</feature>
<evidence type="ECO:0000256" key="9">
    <source>
        <dbReference type="SAM" id="SignalP"/>
    </source>
</evidence>
<dbReference type="InterPro" id="IPR013106">
    <property type="entry name" value="Ig_V-set"/>
</dbReference>
<evidence type="ECO:0000313" key="12">
    <source>
        <dbReference type="Proteomes" id="UP001469553"/>
    </source>
</evidence>
<dbReference type="SMART" id="SM00409">
    <property type="entry name" value="IG"/>
    <property type="match status" value="3"/>
</dbReference>
<dbReference type="InterPro" id="IPR036179">
    <property type="entry name" value="Ig-like_dom_sf"/>
</dbReference>
<keyword evidence="3 9" id="KW-0732">Signal</keyword>
<feature type="chain" id="PRO_5046670892" description="Ig-like domain-containing protein" evidence="9">
    <location>
        <begin position="19"/>
        <end position="565"/>
    </location>
</feature>
<keyword evidence="8" id="KW-0812">Transmembrane</keyword>
<dbReference type="InterPro" id="IPR013783">
    <property type="entry name" value="Ig-like_fold"/>
</dbReference>
<dbReference type="Gene3D" id="2.60.40.10">
    <property type="entry name" value="Immunoglobulins"/>
    <property type="match status" value="3"/>
</dbReference>
<dbReference type="EMBL" id="JAHRIP010030501">
    <property type="protein sequence ID" value="MEQ2292546.1"/>
    <property type="molecule type" value="Genomic_DNA"/>
</dbReference>
<evidence type="ECO:0000259" key="10">
    <source>
        <dbReference type="PROSITE" id="PS50835"/>
    </source>
</evidence>
<protein>
    <recommendedName>
        <fullName evidence="10">Ig-like domain-containing protein</fullName>
    </recommendedName>
</protein>
<organism evidence="11 12">
    <name type="scientific">Ameca splendens</name>
    <dbReference type="NCBI Taxonomy" id="208324"/>
    <lineage>
        <taxon>Eukaryota</taxon>
        <taxon>Metazoa</taxon>
        <taxon>Chordata</taxon>
        <taxon>Craniata</taxon>
        <taxon>Vertebrata</taxon>
        <taxon>Euteleostomi</taxon>
        <taxon>Actinopterygii</taxon>
        <taxon>Neopterygii</taxon>
        <taxon>Teleostei</taxon>
        <taxon>Neoteleostei</taxon>
        <taxon>Acanthomorphata</taxon>
        <taxon>Ovalentaria</taxon>
        <taxon>Atherinomorphae</taxon>
        <taxon>Cyprinodontiformes</taxon>
        <taxon>Goodeidae</taxon>
        <taxon>Ameca</taxon>
    </lineage>
</organism>
<dbReference type="InterPro" id="IPR052051">
    <property type="entry name" value="TCR_complex_component"/>
</dbReference>
<dbReference type="Proteomes" id="UP001469553">
    <property type="component" value="Unassembled WGS sequence"/>
</dbReference>